<dbReference type="GO" id="GO:0004177">
    <property type="term" value="F:aminopeptidase activity"/>
    <property type="evidence" value="ECO:0007669"/>
    <property type="project" value="UniProtKB-KW"/>
</dbReference>
<dbReference type="GeneID" id="51109249"/>
<organism evidence="4 5">
    <name type="scientific">Acidovorax delafieldii</name>
    <name type="common">Pseudomonas delafieldii</name>
    <dbReference type="NCBI Taxonomy" id="47920"/>
    <lineage>
        <taxon>Bacteria</taxon>
        <taxon>Pseudomonadati</taxon>
        <taxon>Pseudomonadota</taxon>
        <taxon>Betaproteobacteria</taxon>
        <taxon>Burkholderiales</taxon>
        <taxon>Comamonadaceae</taxon>
        <taxon>Acidovorax</taxon>
    </lineage>
</organism>
<dbReference type="Pfam" id="PF00326">
    <property type="entry name" value="Peptidase_S9"/>
    <property type="match status" value="1"/>
</dbReference>
<protein>
    <submittedName>
        <fullName evidence="4">Dipeptidyl aminopeptidase/acylaminoacyl peptidase</fullName>
    </submittedName>
</protein>
<dbReference type="PROSITE" id="PS51257">
    <property type="entry name" value="PROKAR_LIPOPROTEIN"/>
    <property type="match status" value="1"/>
</dbReference>
<dbReference type="EMBL" id="VJWE01000001">
    <property type="protein sequence ID" value="TWG41177.1"/>
    <property type="molecule type" value="Genomic_DNA"/>
</dbReference>
<accession>A0A561XYI7</accession>
<dbReference type="Proteomes" id="UP000321485">
    <property type="component" value="Unassembled WGS sequence"/>
</dbReference>
<dbReference type="PANTHER" id="PTHR42776:SF27">
    <property type="entry name" value="DIPEPTIDYL PEPTIDASE FAMILY MEMBER 6"/>
    <property type="match status" value="1"/>
</dbReference>
<evidence type="ECO:0000313" key="5">
    <source>
        <dbReference type="Proteomes" id="UP000321485"/>
    </source>
</evidence>
<evidence type="ECO:0000313" key="4">
    <source>
        <dbReference type="EMBL" id="TWG41177.1"/>
    </source>
</evidence>
<evidence type="ECO:0000256" key="1">
    <source>
        <dbReference type="ARBA" id="ARBA00022801"/>
    </source>
</evidence>
<feature type="domain" description="Peptidase S9 prolyl oligopeptidase catalytic" evidence="3">
    <location>
        <begin position="430"/>
        <end position="641"/>
    </location>
</feature>
<keyword evidence="4" id="KW-0645">Protease</keyword>
<dbReference type="InterPro" id="IPR011042">
    <property type="entry name" value="6-blade_b-propeller_TolB-like"/>
</dbReference>
<dbReference type="Gene3D" id="3.40.50.1820">
    <property type="entry name" value="alpha/beta hydrolase"/>
    <property type="match status" value="1"/>
</dbReference>
<reference evidence="4 5" key="1">
    <citation type="journal article" date="2015" name="Stand. Genomic Sci.">
        <title>Genomic Encyclopedia of Bacterial and Archaeal Type Strains, Phase III: the genomes of soil and plant-associated and newly described type strains.</title>
        <authorList>
            <person name="Whitman W.B."/>
            <person name="Woyke T."/>
            <person name="Klenk H.P."/>
            <person name="Zhou Y."/>
            <person name="Lilburn T.G."/>
            <person name="Beck B.J."/>
            <person name="De Vos P."/>
            <person name="Vandamme P."/>
            <person name="Eisen J.A."/>
            <person name="Garrity G."/>
            <person name="Hugenholtz P."/>
            <person name="Kyrpides N.C."/>
        </authorList>
    </citation>
    <scope>NUCLEOTIDE SEQUENCE [LARGE SCALE GENOMIC DNA]</scope>
    <source>
        <strain evidence="4 5">DSM 64</strain>
    </source>
</reference>
<dbReference type="InterPro" id="IPR001375">
    <property type="entry name" value="Peptidase_S9_cat"/>
</dbReference>
<dbReference type="SUPFAM" id="SSF53474">
    <property type="entry name" value="alpha/beta-Hydrolases"/>
    <property type="match status" value="1"/>
</dbReference>
<comment type="caution">
    <text evidence="4">The sequence shown here is derived from an EMBL/GenBank/DDBJ whole genome shotgun (WGS) entry which is preliminary data.</text>
</comment>
<proteinExistence type="predicted"/>
<keyword evidence="1" id="KW-0378">Hydrolase</keyword>
<gene>
    <name evidence="4" type="ORF">ATF69_0161</name>
</gene>
<dbReference type="AlphaFoldDB" id="A0A561XYI7"/>
<feature type="chain" id="PRO_5022174432" evidence="2">
    <location>
        <begin position="25"/>
        <end position="656"/>
    </location>
</feature>
<feature type="signal peptide" evidence="2">
    <location>
        <begin position="1"/>
        <end position="24"/>
    </location>
</feature>
<sequence>MRLGIFLKTTGFAACALLVLAGCASGPTHPSLAGAQLPDLVPVRDFVASRQSTGGYRVSPDGKRIAWFGTDGVVPAIWVQSIDGGDAKAFRIRARAIRFSADSRWLGITADPTGDENTRIYAGPVEGPGTDLRELMPAPRSVAHFAEAVDASSDFIVTSNQRDKKVFDLYRVNPAGGPPVLMATNPGNVGWWGVDTTGQLRARAQIQGDQVLLERPGAEPGSWVTVAERSRWDTLNIFGLHDEGRKAWALSNRGRDKLALVRLDLTTGSEEERFASPDVDLDSVTLSRRTREPLLVHFMPGYPARKVFDPALDARLSALAGDKPAEVLVTSLDQTDKVLTVAVATDRGTRNYLLRDGHEPRFLGENRLSLIAKDLAPTAPITYTARDGLTIHGYLTLPVGAAPQRLPTVLLVHGGPWARDRWGDGATSRAMQQFLANRGYAVLQVNYRGSSGYGRNHMEKARGEFAGRMHDDLVDGVRWAVERGVADPQRVAIYGASYGGYSALVGATFTPEVFACAVDVVGVTDIARLLEAAPPYWELGLPWWHRYVGNPAVPEDRARMDAKSPLYRAEHAQKPILIMHGVNDPRVKLEQSEWMVAALRKAGKPVDYVTFTGDGHGNQRWPNNLTMYRKTEDFLAQCLGGRTSGFDYYQLGAWAF</sequence>
<name>A0A561XYI7_ACIDE</name>
<dbReference type="RefSeq" id="WP_158641467.1">
    <property type="nucleotide sequence ID" value="NZ_VJWE01000001.1"/>
</dbReference>
<dbReference type="GO" id="GO:0006508">
    <property type="term" value="P:proteolysis"/>
    <property type="evidence" value="ECO:0007669"/>
    <property type="project" value="InterPro"/>
</dbReference>
<dbReference type="InterPro" id="IPR029058">
    <property type="entry name" value="AB_hydrolase_fold"/>
</dbReference>
<dbReference type="PANTHER" id="PTHR42776">
    <property type="entry name" value="SERINE PEPTIDASE S9 FAMILY MEMBER"/>
    <property type="match status" value="1"/>
</dbReference>
<keyword evidence="2" id="KW-0732">Signal</keyword>
<evidence type="ECO:0000259" key="3">
    <source>
        <dbReference type="Pfam" id="PF00326"/>
    </source>
</evidence>
<dbReference type="SUPFAM" id="SSF82171">
    <property type="entry name" value="DPP6 N-terminal domain-like"/>
    <property type="match status" value="1"/>
</dbReference>
<dbReference type="GO" id="GO:0004252">
    <property type="term" value="F:serine-type endopeptidase activity"/>
    <property type="evidence" value="ECO:0007669"/>
    <property type="project" value="TreeGrafter"/>
</dbReference>
<keyword evidence="4" id="KW-0031">Aminopeptidase</keyword>
<evidence type="ECO:0000256" key="2">
    <source>
        <dbReference type="SAM" id="SignalP"/>
    </source>
</evidence>
<dbReference type="Gene3D" id="2.120.10.30">
    <property type="entry name" value="TolB, C-terminal domain"/>
    <property type="match status" value="1"/>
</dbReference>